<evidence type="ECO:0000256" key="2">
    <source>
        <dbReference type="SAM" id="Phobius"/>
    </source>
</evidence>
<keyword evidence="2" id="KW-0812">Transmembrane</keyword>
<dbReference type="AlphaFoldDB" id="A0A164W6Z6"/>
<feature type="compositionally biased region" description="Basic and acidic residues" evidence="1">
    <location>
        <begin position="331"/>
        <end position="346"/>
    </location>
</feature>
<accession>A0A164W6Z6</accession>
<dbReference type="Proteomes" id="UP000076722">
    <property type="component" value="Unassembled WGS sequence"/>
</dbReference>
<sequence length="1022" mass="116735">MSSRSRRSRSPRFKRRRQSTVAEPTGLEDRPPGSTSTSPSRFDQLLELIKTQNGLISEQKEEIKAELQAQLQTMNKHTTMLKTLETDATKDDKAHEGRALGDAQTWHALDKETLAKIKVMVEEWRDVMQISLVFIALFLTVVTAFISPVIQLFTTPSDTSSAKAPPPSVPTQLVALFYYLALITSISNSVLCVLGIQWGARLIATPLGKTNLERALARERRMLSAEGKMRLLMGVLVWTLLISIAFFVLGFLIQLWELSFSFGGSAPILVVGGGIATGLSLIILGIILVTTLHAATTENSPFESPLSNALTPFLRWIRRRVRRPGHGTTDLAKRKDRSGDTHSTGDTKDLASVIQWQKDDRPDVVALKTYAKLVLNTNDVEILERAVPSFEFGQWYDAGDRLFPVFHAVRERFLATDTSFRVKETVHKQLAYLKTWKGWREQEGVWRMNLKANDFTRWCQAQCLELIDRSRGSRREFFPPLAFLNSFEEDNMDLRHLGRRSNEECVARILCTFDSDDELGDRVPIFRCAVEACNRLLRDGGTDQVTAILSHVDRASVLRSFVRNPYMRSRTLADLVAFITKGNETEILNELSDFFSDLPEMSVVSDDDQHPLLVCSLLEHLLPSSLSDIIVPPSLDLSPLLGLVNQHSLYEWSSRTLTHYLNQGGFDKLSDLHPALKLWEFCRDVYDRYETSSEVVAFYEEYAHCFIALPQLSSDECDDLAHNISALIARRDDWKIPVRTFKGPTLELLDLNNERQNGVLARILSEAQRSDFVDLMIKRSGLPWTRVQDLVLSIAKDHELEILNAVTNFDPFHFTNHTMSVFLDFLGGLVPSLPSDFTVPPSFHLSGIMFLIACRERRLQTWRRHADTIIAYFDHGASHKIRFDHLRYAARFLDVCISESPKMKKWDDDKRTSNHTRQRAMFYREELKVRAAQDPTYHWLRPYFPEVYDPPSSTVTDEHQLPEKAVLTSSFRKWLDPFRKAPRRMTLPENELDMEFGTTRRSDVDESENQQAEGTQFRRHGP</sequence>
<evidence type="ECO:0000259" key="3">
    <source>
        <dbReference type="Pfam" id="PF20153"/>
    </source>
</evidence>
<dbReference type="EMBL" id="KV419403">
    <property type="protein sequence ID" value="KZS94790.1"/>
    <property type="molecule type" value="Genomic_DNA"/>
</dbReference>
<name>A0A164W6Z6_9AGAM</name>
<feature type="transmembrane region" description="Helical" evidence="2">
    <location>
        <begin position="231"/>
        <end position="256"/>
    </location>
</feature>
<feature type="region of interest" description="Disordered" evidence="1">
    <location>
        <begin position="985"/>
        <end position="1022"/>
    </location>
</feature>
<keyword evidence="5" id="KW-1185">Reference proteome</keyword>
<dbReference type="OrthoDB" id="3235960at2759"/>
<organism evidence="4 5">
    <name type="scientific">Sistotremastrum niveocremeum HHB9708</name>
    <dbReference type="NCBI Taxonomy" id="1314777"/>
    <lineage>
        <taxon>Eukaryota</taxon>
        <taxon>Fungi</taxon>
        <taxon>Dikarya</taxon>
        <taxon>Basidiomycota</taxon>
        <taxon>Agaricomycotina</taxon>
        <taxon>Agaricomycetes</taxon>
        <taxon>Sistotremastrales</taxon>
        <taxon>Sistotremastraceae</taxon>
        <taxon>Sertulicium</taxon>
        <taxon>Sertulicium niveocremeum</taxon>
    </lineage>
</organism>
<dbReference type="STRING" id="1314777.A0A164W6Z6"/>
<proteinExistence type="predicted"/>
<feature type="region of interest" description="Disordered" evidence="1">
    <location>
        <begin position="326"/>
        <end position="346"/>
    </location>
</feature>
<gene>
    <name evidence="4" type="ORF">SISNIDRAFT_484323</name>
</gene>
<feature type="region of interest" description="Disordered" evidence="1">
    <location>
        <begin position="1"/>
        <end position="40"/>
    </location>
</feature>
<keyword evidence="2" id="KW-0472">Membrane</keyword>
<evidence type="ECO:0000313" key="4">
    <source>
        <dbReference type="EMBL" id="KZS94790.1"/>
    </source>
</evidence>
<feature type="transmembrane region" description="Helical" evidence="2">
    <location>
        <begin position="173"/>
        <end position="196"/>
    </location>
</feature>
<evidence type="ECO:0000313" key="5">
    <source>
        <dbReference type="Proteomes" id="UP000076722"/>
    </source>
</evidence>
<feature type="domain" description="DUF6535" evidence="3">
    <location>
        <begin position="106"/>
        <end position="257"/>
    </location>
</feature>
<feature type="transmembrane region" description="Helical" evidence="2">
    <location>
        <begin position="130"/>
        <end position="153"/>
    </location>
</feature>
<feature type="compositionally biased region" description="Basic residues" evidence="1">
    <location>
        <begin position="1"/>
        <end position="18"/>
    </location>
</feature>
<protein>
    <recommendedName>
        <fullName evidence="3">DUF6535 domain-containing protein</fullName>
    </recommendedName>
</protein>
<dbReference type="InterPro" id="IPR045338">
    <property type="entry name" value="DUF6535"/>
</dbReference>
<dbReference type="Pfam" id="PF20153">
    <property type="entry name" value="DUF6535"/>
    <property type="match status" value="1"/>
</dbReference>
<keyword evidence="2" id="KW-1133">Transmembrane helix</keyword>
<evidence type="ECO:0000256" key="1">
    <source>
        <dbReference type="SAM" id="MobiDB-lite"/>
    </source>
</evidence>
<reference evidence="4 5" key="1">
    <citation type="journal article" date="2016" name="Mol. Biol. Evol.">
        <title>Comparative Genomics of Early-Diverging Mushroom-Forming Fungi Provides Insights into the Origins of Lignocellulose Decay Capabilities.</title>
        <authorList>
            <person name="Nagy L.G."/>
            <person name="Riley R."/>
            <person name="Tritt A."/>
            <person name="Adam C."/>
            <person name="Daum C."/>
            <person name="Floudas D."/>
            <person name="Sun H."/>
            <person name="Yadav J.S."/>
            <person name="Pangilinan J."/>
            <person name="Larsson K.H."/>
            <person name="Matsuura K."/>
            <person name="Barry K."/>
            <person name="Labutti K."/>
            <person name="Kuo R."/>
            <person name="Ohm R.A."/>
            <person name="Bhattacharya S.S."/>
            <person name="Shirouzu T."/>
            <person name="Yoshinaga Y."/>
            <person name="Martin F.M."/>
            <person name="Grigoriev I.V."/>
            <person name="Hibbett D.S."/>
        </authorList>
    </citation>
    <scope>NUCLEOTIDE SEQUENCE [LARGE SCALE GENOMIC DNA]</scope>
    <source>
        <strain evidence="4 5">HHB9708</strain>
    </source>
</reference>
<feature type="transmembrane region" description="Helical" evidence="2">
    <location>
        <begin position="268"/>
        <end position="289"/>
    </location>
</feature>